<dbReference type="OrthoDB" id="4762269at2"/>
<dbReference type="STRING" id="228230.RMCC_1799"/>
<evidence type="ECO:0000313" key="2">
    <source>
        <dbReference type="Proteomes" id="UP000069443"/>
    </source>
</evidence>
<name>A0A117I9H8_MYCCR</name>
<comment type="caution">
    <text evidence="1">The sequence shown here is derived from an EMBL/GenBank/DDBJ whole genome shotgun (WGS) entry which is preliminary data.</text>
</comment>
<dbReference type="EMBL" id="BCSY01000035">
    <property type="protein sequence ID" value="GAS94833.1"/>
    <property type="molecule type" value="Genomic_DNA"/>
</dbReference>
<organism evidence="1 2">
    <name type="scientific">Mycolicibacterium canariasense</name>
    <name type="common">Mycobacterium canariasense</name>
    <dbReference type="NCBI Taxonomy" id="228230"/>
    <lineage>
        <taxon>Bacteria</taxon>
        <taxon>Bacillati</taxon>
        <taxon>Actinomycetota</taxon>
        <taxon>Actinomycetes</taxon>
        <taxon>Mycobacteriales</taxon>
        <taxon>Mycobacteriaceae</taxon>
        <taxon>Mycolicibacterium</taxon>
    </lineage>
</organism>
<accession>A0A117I9H8</accession>
<reference evidence="2" key="2">
    <citation type="submission" date="2016-02" db="EMBL/GenBank/DDBJ databases">
        <title>Draft genome sequence of five rapidly growing Mycobacterium species.</title>
        <authorList>
            <person name="Katahira K."/>
            <person name="Gotou Y."/>
            <person name="Iida K."/>
            <person name="Ogura Y."/>
            <person name="Hayashi T."/>
        </authorList>
    </citation>
    <scope>NUCLEOTIDE SEQUENCE [LARGE SCALE GENOMIC DNA]</scope>
    <source>
        <strain evidence="2">JCM15298</strain>
    </source>
</reference>
<keyword evidence="2" id="KW-1185">Reference proteome</keyword>
<evidence type="ECO:0000313" key="1">
    <source>
        <dbReference type="EMBL" id="GAS94833.1"/>
    </source>
</evidence>
<sequence length="72" mass="7839">MRKTTVFDLCETHSSLGGGRRTAEIVCEGGPAYAGPCSPQLCRVLPGTDFYGDHCTDEEFTDLVAKWEVNAK</sequence>
<dbReference type="RefSeq" id="WP_062656038.1">
    <property type="nucleotide sequence ID" value="NZ_BCSY01000035.1"/>
</dbReference>
<proteinExistence type="predicted"/>
<dbReference type="AlphaFoldDB" id="A0A117I9H8"/>
<protein>
    <submittedName>
        <fullName evidence="1">UDPglucose 6-dehydrogenase</fullName>
    </submittedName>
</protein>
<reference evidence="2" key="1">
    <citation type="journal article" date="2016" name="Genome Announc.">
        <title>Draft Genome Sequences of Five Rapidly Growing Mycobacterium Species, M. thermoresistibile, M. fortuitum subsp. acetamidolyticum, M. canariasense, M. brisbanense, and M. novocastrense.</title>
        <authorList>
            <person name="Katahira K."/>
            <person name="Ogura Y."/>
            <person name="Gotoh Y."/>
            <person name="Hayashi T."/>
        </authorList>
    </citation>
    <scope>NUCLEOTIDE SEQUENCE [LARGE SCALE GENOMIC DNA]</scope>
    <source>
        <strain evidence="2">JCM15298</strain>
    </source>
</reference>
<gene>
    <name evidence="1" type="primary">ugd</name>
    <name evidence="1" type="ORF">RMCC_1799</name>
</gene>
<dbReference type="Proteomes" id="UP000069443">
    <property type="component" value="Unassembled WGS sequence"/>
</dbReference>